<feature type="transmembrane region" description="Helical" evidence="1">
    <location>
        <begin position="35"/>
        <end position="55"/>
    </location>
</feature>
<dbReference type="OrthoDB" id="373532at2157"/>
<dbReference type="Proteomes" id="UP000183894">
    <property type="component" value="Unassembled WGS sequence"/>
</dbReference>
<dbReference type="AlphaFoldDB" id="A0A1H7T6K4"/>
<reference evidence="2 3" key="1">
    <citation type="submission" date="2016-10" db="EMBL/GenBank/DDBJ databases">
        <authorList>
            <person name="de Groot N.N."/>
        </authorList>
    </citation>
    <scope>NUCLEOTIDE SEQUENCE [LARGE SCALE GENOMIC DNA]</scope>
    <source>
        <strain evidence="2 3">CDM_5</strain>
    </source>
</reference>
<sequence length="64" mass="6970">MKATDVADSVSGGWGGVLYGFIFLTAFLADVFNTSINPLLAVIVGILLLFIPFAWKSYKETIEK</sequence>
<evidence type="ECO:0000313" key="2">
    <source>
        <dbReference type="EMBL" id="SEL79964.1"/>
    </source>
</evidence>
<dbReference type="RefSeq" id="WP_074795738.1">
    <property type="nucleotide sequence ID" value="NZ_FOAD01000008.1"/>
</dbReference>
<proteinExistence type="predicted"/>
<keyword evidence="1" id="KW-0472">Membrane</keyword>
<accession>A0A1H7T6K4</accession>
<organism evidence="2 3">
    <name type="scientific">Haloferax larsenii</name>
    <dbReference type="NCBI Taxonomy" id="302484"/>
    <lineage>
        <taxon>Archaea</taxon>
        <taxon>Methanobacteriati</taxon>
        <taxon>Methanobacteriota</taxon>
        <taxon>Stenosarchaea group</taxon>
        <taxon>Halobacteria</taxon>
        <taxon>Halobacteriales</taxon>
        <taxon>Haloferacaceae</taxon>
        <taxon>Haloferax</taxon>
    </lineage>
</organism>
<keyword evidence="1" id="KW-1133">Transmembrane helix</keyword>
<evidence type="ECO:0000313" key="3">
    <source>
        <dbReference type="Proteomes" id="UP000183894"/>
    </source>
</evidence>
<dbReference type="EMBL" id="FOAD01000008">
    <property type="protein sequence ID" value="SEL79964.1"/>
    <property type="molecule type" value="Genomic_DNA"/>
</dbReference>
<name>A0A1H7T6K4_HALLR</name>
<protein>
    <submittedName>
        <fullName evidence="2">Uncharacterized protein</fullName>
    </submittedName>
</protein>
<gene>
    <name evidence="2" type="ORF">SAMN04488691_10877</name>
</gene>
<feature type="transmembrane region" description="Helical" evidence="1">
    <location>
        <begin position="12"/>
        <end position="29"/>
    </location>
</feature>
<keyword evidence="1" id="KW-0812">Transmembrane</keyword>
<evidence type="ECO:0000256" key="1">
    <source>
        <dbReference type="SAM" id="Phobius"/>
    </source>
</evidence>